<comment type="similarity">
    <text evidence="2">Belongs to the NGG1 family.</text>
</comment>
<dbReference type="PANTHER" id="PTHR13556">
    <property type="entry name" value="TRANSCRIPTIONAL ADAPTER 3-RELATED"/>
    <property type="match status" value="1"/>
</dbReference>
<evidence type="ECO:0000256" key="3">
    <source>
        <dbReference type="ARBA" id="ARBA00023015"/>
    </source>
</evidence>
<keyword evidence="5" id="KW-0539">Nucleus</keyword>
<reference evidence="8 9" key="1">
    <citation type="submission" date="2020-02" db="EMBL/GenBank/DDBJ databases">
        <title>Bird 10,000 Genomes (B10K) Project - Family phase.</title>
        <authorList>
            <person name="Zhang G."/>
        </authorList>
    </citation>
    <scope>NUCLEOTIDE SEQUENCE [LARGE SCALE GENOMIC DNA]</scope>
    <source>
        <strain evidence="8">B10K-IZ-033-81</strain>
        <tissue evidence="8">Muscle</tissue>
    </source>
</reference>
<evidence type="ECO:0000256" key="7">
    <source>
        <dbReference type="SAM" id="MobiDB-lite"/>
    </source>
</evidence>
<evidence type="ECO:0000256" key="5">
    <source>
        <dbReference type="ARBA" id="ARBA00023242"/>
    </source>
</evidence>
<keyword evidence="3" id="KW-0805">Transcription regulation</keyword>
<feature type="region of interest" description="Disordered" evidence="7">
    <location>
        <begin position="1"/>
        <end position="60"/>
    </location>
</feature>
<dbReference type="PANTHER" id="PTHR13556:SF2">
    <property type="entry name" value="TRANSCRIPTIONAL ADAPTER 3"/>
    <property type="match status" value="1"/>
</dbReference>
<evidence type="ECO:0000313" key="9">
    <source>
        <dbReference type="Proteomes" id="UP000572837"/>
    </source>
</evidence>
<organism evidence="8 9">
    <name type="scientific">Pomatorhinus ruficollis</name>
    <name type="common">streak-breasted scimitar babbler</name>
    <dbReference type="NCBI Taxonomy" id="932028"/>
    <lineage>
        <taxon>Eukaryota</taxon>
        <taxon>Metazoa</taxon>
        <taxon>Chordata</taxon>
        <taxon>Craniata</taxon>
        <taxon>Vertebrata</taxon>
        <taxon>Euteleostomi</taxon>
        <taxon>Archelosauria</taxon>
        <taxon>Archosauria</taxon>
        <taxon>Dinosauria</taxon>
        <taxon>Saurischia</taxon>
        <taxon>Theropoda</taxon>
        <taxon>Coelurosauria</taxon>
        <taxon>Aves</taxon>
        <taxon>Neognathae</taxon>
        <taxon>Neoaves</taxon>
        <taxon>Telluraves</taxon>
        <taxon>Australaves</taxon>
        <taxon>Passeriformes</taxon>
        <taxon>Sylvioidea</taxon>
        <taxon>Timaliidae</taxon>
        <taxon>Pomatorhinus</taxon>
    </lineage>
</organism>
<feature type="coiled-coil region" evidence="6">
    <location>
        <begin position="236"/>
        <end position="263"/>
    </location>
</feature>
<feature type="non-terminal residue" evidence="8">
    <location>
        <position position="298"/>
    </location>
</feature>
<dbReference type="InterPro" id="IPR019340">
    <property type="entry name" value="Histone_AcTrfase_su3"/>
</dbReference>
<comment type="subcellular location">
    <subcellularLocation>
        <location evidence="1">Nucleus</location>
    </subcellularLocation>
</comment>
<keyword evidence="4" id="KW-0804">Transcription</keyword>
<feature type="non-terminal residue" evidence="8">
    <location>
        <position position="1"/>
    </location>
</feature>
<name>A0A7L4JF81_9PASS</name>
<evidence type="ECO:0000256" key="4">
    <source>
        <dbReference type="ARBA" id="ARBA00023163"/>
    </source>
</evidence>
<comment type="caution">
    <text evidence="8">The sequence shown here is derived from an EMBL/GenBank/DDBJ whole genome shotgun (WGS) entry which is preliminary data.</text>
</comment>
<dbReference type="Proteomes" id="UP000572837">
    <property type="component" value="Unassembled WGS sequence"/>
</dbReference>
<dbReference type="AlphaFoldDB" id="A0A7L4JF81"/>
<dbReference type="GO" id="GO:0006357">
    <property type="term" value="P:regulation of transcription by RNA polymerase II"/>
    <property type="evidence" value="ECO:0007669"/>
    <property type="project" value="TreeGrafter"/>
</dbReference>
<dbReference type="GO" id="GO:0000124">
    <property type="term" value="C:SAGA complex"/>
    <property type="evidence" value="ECO:0007669"/>
    <property type="project" value="TreeGrafter"/>
</dbReference>
<keyword evidence="9" id="KW-1185">Reference proteome</keyword>
<dbReference type="Pfam" id="PF10198">
    <property type="entry name" value="Ada3"/>
    <property type="match status" value="1"/>
</dbReference>
<proteinExistence type="inferred from homology"/>
<keyword evidence="6" id="KW-0175">Coiled coil</keyword>
<evidence type="ECO:0000313" key="8">
    <source>
        <dbReference type="EMBL" id="NXY39479.1"/>
    </source>
</evidence>
<protein>
    <submittedName>
        <fullName evidence="8">TADA3 protein</fullName>
    </submittedName>
</protein>
<evidence type="ECO:0000256" key="2">
    <source>
        <dbReference type="ARBA" id="ARBA00005330"/>
    </source>
</evidence>
<accession>A0A7L4JF81</accession>
<evidence type="ECO:0000256" key="6">
    <source>
        <dbReference type="SAM" id="Coils"/>
    </source>
</evidence>
<evidence type="ECO:0000256" key="1">
    <source>
        <dbReference type="ARBA" id="ARBA00004123"/>
    </source>
</evidence>
<feature type="compositionally biased region" description="Basic and acidic residues" evidence="7">
    <location>
        <begin position="1"/>
        <end position="24"/>
    </location>
</feature>
<dbReference type="GO" id="GO:0005634">
    <property type="term" value="C:nucleus"/>
    <property type="evidence" value="ECO:0007669"/>
    <property type="project" value="UniProtKB-SubCell"/>
</dbReference>
<dbReference type="GO" id="GO:0003713">
    <property type="term" value="F:transcription coactivator activity"/>
    <property type="evidence" value="ECO:0007669"/>
    <property type="project" value="TreeGrafter"/>
</dbReference>
<sequence>QILTDWQDKKGDRRFLKLSKDHDVGPSVKHGKPKKQKLEGKGGHGTGPGPGRPKSKNLQPKIQEYEFQDDPIDVPRIPKNDAPNRFWASVEPYCADLTNEEVRVLEELLKPPEDEAEHYKIPPLGKHYSQRWAQEDLLEEQKDGARAAAAADKKKGVLGPLTELDTKDVDALLKKSEAQHEQPEDGCPFGPLTQRLLQALVEDSEDEVLAELRKRQAELKALSAHNRTKKHELLRLAKEELHRQELRQRVRMADNEVMDAFRKIMAARQKKRTPTKKEKDQAWKTLKERESILKLLDG</sequence>
<dbReference type="EMBL" id="VZSW01004005">
    <property type="protein sequence ID" value="NXY39479.1"/>
    <property type="molecule type" value="Genomic_DNA"/>
</dbReference>
<gene>
    <name evidence="8" type="primary">Tada3</name>
    <name evidence="8" type="ORF">PORRUF_R06467</name>
</gene>